<sequence>METPATPPCQRRMHISSAVTKALKVWSLAAKLEKNCQIEDENMTREAATMKHMSNPVVYPDPGSDTASFVTIEDKDIQALRTPSFTEIPMFIQRILATFEAKDSNTKKRDASDVKLPSDAAREAKHRCRDISAARPYVPGEKHNVEFTDILYNTDDAYFIPLTFFLNRNLQYLIDEVSSLSVTKTNPLPGQTKGVNVIDIQKCLPDLPISIEEKDFSYGQWDEAADNRYHFDASHDKEGDEGPYTTFWGLHFGFFNGLQDKIEDFPAWCLLEEKRRRKYRSRPTIFN</sequence>
<dbReference type="EMBL" id="JAUEPU010000035">
    <property type="protein sequence ID" value="KAK0489988.1"/>
    <property type="molecule type" value="Genomic_DNA"/>
</dbReference>
<keyword evidence="2" id="KW-1185">Reference proteome</keyword>
<accession>A0AA39UJ98</accession>
<dbReference type="AlphaFoldDB" id="A0AA39UJ98"/>
<dbReference type="Proteomes" id="UP001175228">
    <property type="component" value="Unassembled WGS sequence"/>
</dbReference>
<organism evidence="1 2">
    <name type="scientific">Armillaria luteobubalina</name>
    <dbReference type="NCBI Taxonomy" id="153913"/>
    <lineage>
        <taxon>Eukaryota</taxon>
        <taxon>Fungi</taxon>
        <taxon>Dikarya</taxon>
        <taxon>Basidiomycota</taxon>
        <taxon>Agaricomycotina</taxon>
        <taxon>Agaricomycetes</taxon>
        <taxon>Agaricomycetidae</taxon>
        <taxon>Agaricales</taxon>
        <taxon>Marasmiineae</taxon>
        <taxon>Physalacriaceae</taxon>
        <taxon>Armillaria</taxon>
    </lineage>
</organism>
<proteinExistence type="predicted"/>
<protein>
    <submittedName>
        <fullName evidence="1">Uncharacterized protein</fullName>
    </submittedName>
</protein>
<evidence type="ECO:0000313" key="2">
    <source>
        <dbReference type="Proteomes" id="UP001175228"/>
    </source>
</evidence>
<gene>
    <name evidence="1" type="ORF">EDD18DRAFT_1358973</name>
</gene>
<evidence type="ECO:0000313" key="1">
    <source>
        <dbReference type="EMBL" id="KAK0489988.1"/>
    </source>
</evidence>
<name>A0AA39UJ98_9AGAR</name>
<comment type="caution">
    <text evidence="1">The sequence shown here is derived from an EMBL/GenBank/DDBJ whole genome shotgun (WGS) entry which is preliminary data.</text>
</comment>
<reference evidence="1" key="1">
    <citation type="submission" date="2023-06" db="EMBL/GenBank/DDBJ databases">
        <authorList>
            <consortium name="Lawrence Berkeley National Laboratory"/>
            <person name="Ahrendt S."/>
            <person name="Sahu N."/>
            <person name="Indic B."/>
            <person name="Wong-Bajracharya J."/>
            <person name="Merenyi Z."/>
            <person name="Ke H.-M."/>
            <person name="Monk M."/>
            <person name="Kocsube S."/>
            <person name="Drula E."/>
            <person name="Lipzen A."/>
            <person name="Balint B."/>
            <person name="Henrissat B."/>
            <person name="Andreopoulos B."/>
            <person name="Martin F.M."/>
            <person name="Harder C.B."/>
            <person name="Rigling D."/>
            <person name="Ford K.L."/>
            <person name="Foster G.D."/>
            <person name="Pangilinan J."/>
            <person name="Papanicolaou A."/>
            <person name="Barry K."/>
            <person name="LaButti K."/>
            <person name="Viragh M."/>
            <person name="Koriabine M."/>
            <person name="Yan M."/>
            <person name="Riley R."/>
            <person name="Champramary S."/>
            <person name="Plett K.L."/>
            <person name="Tsai I.J."/>
            <person name="Slot J."/>
            <person name="Sipos G."/>
            <person name="Plett J."/>
            <person name="Nagy L.G."/>
            <person name="Grigoriev I.V."/>
        </authorList>
    </citation>
    <scope>NUCLEOTIDE SEQUENCE</scope>
    <source>
        <strain evidence="1">HWK02</strain>
    </source>
</reference>